<keyword evidence="1" id="KW-0597">Phosphoprotein</keyword>
<sequence>MPSAVTALIADDEPHLAQYLKEQLAQLWPELTIVAMARNGNEAAAQIAALRPDLAFLDIQMPGLSGLEVAQGIEGETRVVFVTAYDEYALEAFEHAALDYVLKPVKTERLAKALARVRLSLAGAAEGDAEPDARLARTLQQLLGAQATGQTLRYIRASQGELMHQIAVDEVVYFHADEKYTCVQTATAEYLIRTPITELVAQLDPQSFWQVHRSTIINLAHLAGTRRDELSRLYVRFRALPRELPVSRAYVHLFKSM</sequence>
<protein>
    <submittedName>
        <fullName evidence="4">LytTR family DNA-binding domain-containing protein</fullName>
    </submittedName>
</protein>
<dbReference type="InterPro" id="IPR046947">
    <property type="entry name" value="LytR-like"/>
</dbReference>
<dbReference type="KEGG" id="pais:PFX98_18990"/>
<dbReference type="Proteomes" id="UP001177769">
    <property type="component" value="Chromosome"/>
</dbReference>
<organism evidence="4 5">
    <name type="scientific">Paucibacter sediminis</name>
    <dbReference type="NCBI Taxonomy" id="3019553"/>
    <lineage>
        <taxon>Bacteria</taxon>
        <taxon>Pseudomonadati</taxon>
        <taxon>Pseudomonadota</taxon>
        <taxon>Betaproteobacteria</taxon>
        <taxon>Burkholderiales</taxon>
        <taxon>Sphaerotilaceae</taxon>
        <taxon>Roseateles</taxon>
    </lineage>
</organism>
<dbReference type="AlphaFoldDB" id="A0AA95NBH4"/>
<dbReference type="PANTHER" id="PTHR37299:SF1">
    <property type="entry name" value="STAGE 0 SPORULATION PROTEIN A HOMOLOG"/>
    <property type="match status" value="1"/>
</dbReference>
<feature type="modified residue" description="4-aspartylphosphate" evidence="1">
    <location>
        <position position="58"/>
    </location>
</feature>
<dbReference type="Gene3D" id="2.40.50.1020">
    <property type="entry name" value="LytTr DNA-binding domain"/>
    <property type="match status" value="1"/>
</dbReference>
<accession>A0AA95NBH4</accession>
<dbReference type="PROSITE" id="PS50930">
    <property type="entry name" value="HTH_LYTTR"/>
    <property type="match status" value="1"/>
</dbReference>
<dbReference type="PROSITE" id="PS50110">
    <property type="entry name" value="RESPONSE_REGULATORY"/>
    <property type="match status" value="1"/>
</dbReference>
<evidence type="ECO:0000313" key="5">
    <source>
        <dbReference type="Proteomes" id="UP001177769"/>
    </source>
</evidence>
<dbReference type="SMART" id="SM00850">
    <property type="entry name" value="LytTR"/>
    <property type="match status" value="1"/>
</dbReference>
<dbReference type="SUPFAM" id="SSF52172">
    <property type="entry name" value="CheY-like"/>
    <property type="match status" value="1"/>
</dbReference>
<name>A0AA95NBH4_9BURK</name>
<feature type="domain" description="Response regulatory" evidence="2">
    <location>
        <begin position="6"/>
        <end position="118"/>
    </location>
</feature>
<keyword evidence="5" id="KW-1185">Reference proteome</keyword>
<dbReference type="InterPro" id="IPR011006">
    <property type="entry name" value="CheY-like_superfamily"/>
</dbReference>
<dbReference type="Gene3D" id="3.40.50.2300">
    <property type="match status" value="1"/>
</dbReference>
<dbReference type="GO" id="GO:0000156">
    <property type="term" value="F:phosphorelay response regulator activity"/>
    <property type="evidence" value="ECO:0007669"/>
    <property type="project" value="InterPro"/>
</dbReference>
<dbReference type="EMBL" id="CP116346">
    <property type="protein sequence ID" value="WIT10974.1"/>
    <property type="molecule type" value="Genomic_DNA"/>
</dbReference>
<reference evidence="4" key="1">
    <citation type="submission" date="2023-01" db="EMBL/GenBank/DDBJ databases">
        <title>Whole genome sequence of Paucibacter sp. S2-9 isolated from pond sediment.</title>
        <authorList>
            <person name="Jung J.Y."/>
        </authorList>
    </citation>
    <scope>NUCLEOTIDE SEQUENCE</scope>
    <source>
        <strain evidence="4">S2-9</strain>
    </source>
</reference>
<dbReference type="Pfam" id="PF00072">
    <property type="entry name" value="Response_reg"/>
    <property type="match status" value="1"/>
</dbReference>
<evidence type="ECO:0000256" key="1">
    <source>
        <dbReference type="PROSITE-ProRule" id="PRU00169"/>
    </source>
</evidence>
<dbReference type="RefSeq" id="WP_285232052.1">
    <property type="nucleotide sequence ID" value="NZ_CP116346.1"/>
</dbReference>
<evidence type="ECO:0000259" key="2">
    <source>
        <dbReference type="PROSITE" id="PS50110"/>
    </source>
</evidence>
<evidence type="ECO:0000259" key="3">
    <source>
        <dbReference type="PROSITE" id="PS50930"/>
    </source>
</evidence>
<dbReference type="Pfam" id="PF04397">
    <property type="entry name" value="LytTR"/>
    <property type="match status" value="1"/>
</dbReference>
<proteinExistence type="predicted"/>
<gene>
    <name evidence="4" type="ORF">PFX98_18990</name>
</gene>
<feature type="domain" description="HTH LytTR-type" evidence="3">
    <location>
        <begin position="155"/>
        <end position="257"/>
    </location>
</feature>
<keyword evidence="4" id="KW-0238">DNA-binding</keyword>
<dbReference type="SMART" id="SM00448">
    <property type="entry name" value="REC"/>
    <property type="match status" value="1"/>
</dbReference>
<evidence type="ECO:0000313" key="4">
    <source>
        <dbReference type="EMBL" id="WIT10974.1"/>
    </source>
</evidence>
<dbReference type="GO" id="GO:0003677">
    <property type="term" value="F:DNA binding"/>
    <property type="evidence" value="ECO:0007669"/>
    <property type="project" value="UniProtKB-KW"/>
</dbReference>
<dbReference type="PANTHER" id="PTHR37299">
    <property type="entry name" value="TRANSCRIPTIONAL REGULATOR-RELATED"/>
    <property type="match status" value="1"/>
</dbReference>
<dbReference type="InterPro" id="IPR001789">
    <property type="entry name" value="Sig_transdc_resp-reg_receiver"/>
</dbReference>
<dbReference type="InterPro" id="IPR007492">
    <property type="entry name" value="LytTR_DNA-bd_dom"/>
</dbReference>